<reference evidence="12" key="1">
    <citation type="submission" date="2012-12" db="EMBL/GenBank/DDBJ databases">
        <authorList>
            <person name="Hellsten U."/>
            <person name="Grimwood J."/>
            <person name="Chapman J.A."/>
            <person name="Shapiro H."/>
            <person name="Aerts A."/>
            <person name="Otillar R.P."/>
            <person name="Terry A.Y."/>
            <person name="Boore J.L."/>
            <person name="Simakov O."/>
            <person name="Marletaz F."/>
            <person name="Cho S.-J."/>
            <person name="Edsinger-Gonzales E."/>
            <person name="Havlak P."/>
            <person name="Kuo D.-H."/>
            <person name="Larsson T."/>
            <person name="Lv J."/>
            <person name="Arendt D."/>
            <person name="Savage R."/>
            <person name="Osoegawa K."/>
            <person name="de Jong P."/>
            <person name="Lindberg D.R."/>
            <person name="Seaver E.C."/>
            <person name="Weisblat D.A."/>
            <person name="Putnam N.H."/>
            <person name="Grigoriev I.V."/>
            <person name="Rokhsar D.S."/>
        </authorList>
    </citation>
    <scope>NUCLEOTIDE SEQUENCE</scope>
    <source>
        <strain evidence="12">I ESC-2004</strain>
    </source>
</reference>
<sequence length="1137" mass="126356">MASWCVLLLISVFGLHGGHSQEELYFSKPNYQGFVQRRITNRQNKSRREKDLKAFAIPSDSWDLLANTVTEGNAPGDASIQGYIFAMAGDDVTLTCSVDDRGNPPGTYKWKKPNGGTQDGKNLNIENLNVDEDEGEYECYVENEVAQGTSATHALTVNSVPGVERDIDSEKSVVNTDDSFSVSCAFRAKPAASVVWKREDDSALPSHIFFTLTTQEADGKFTITTSTLTWSGTDADARRGKGGKMFCKADNGIRDAVKSNTMDLIIQYAPYGLSITPGSSSVELNEGDNLPDRVCSANCEPSCSYTWHFNSEDGGVVENSDTLSMQNVQRGKHGSYFCKASNEIHPSAHDNFDLIVNYGPEIQEFKTTPQDGSIIESNSTTFSCSADTRPGATIRLTGPQGWSVTVGDKTELQYTIHDIGCIYSGTYTCTSNNRETGIEVDKTMDIQVKCSPSVQVIYPEDRIHGVAEGASVFFFVEAISHPTPDFQWKRTFNNGTTVNLPSDDSGNKSNLTITNIKMEDFGNYTVSANNYIGRWEAIKFELRALNKPHPPTDLSSEATAISLTLSWTPGWDGGPPQTFTITYSTSRNEKTISDIPDSPDSTRILYKLTYEIFAEKLYSFEIFATNSQGSSEVVFWNPITTPDFPSFKVNSITIEGDQALIKWTLDQDLVDRVLVRAARRTENENFVETNVTDFDQDPVVVGLPSASSFIFDFYVYKGDDLLLSQPQIQPDVVDPTNLGLIIGLVVAILVLIALGVVAFFVIQKYRKPKKLDDLQLDPSQSPIPNQDPVAPGGAYETIDPLPVIDPPPEYEEIRLGETEPYSVMMRPIAISDLNLDASSNVDSMFCLQKGTLIRKGQPPTNILIMQSETNSTQEQFAAKYLEMQLEIMEKLRNISNIEIPLGFVLQQSLSETCRRKFDINSTFTGFRQPVFKHPAFLLSDHLKKEKVIYENVTPKSQQIYQNAQTVQPDMLSIFIGISNGLAQLHEVGALVYGLNTESVFIHEENGRLIAKLISFSEASLVRQRDRLDIEMGERDVRRLAPETIDSLEHTCKSDVWVMAILFWESISGCEPYKTYADDSDAEAAIVGGSKLEKPMQCAPKMYDVMMKCWMLDPQNRPSAVKIAKKLSNIKSHRFPDI</sequence>
<protein>
    <recommendedName>
        <fullName evidence="13">Receptor protein-tyrosine kinase</fullName>
    </recommendedName>
</protein>
<keyword evidence="6" id="KW-0732">Signal</keyword>
<dbReference type="InterPro" id="IPR003598">
    <property type="entry name" value="Ig_sub2"/>
</dbReference>
<gene>
    <name evidence="10" type="ORF">CAPTEDRAFT_227099</name>
</gene>
<comment type="subcellular location">
    <subcellularLocation>
        <location evidence="1">Membrane</location>
        <topology evidence="1">Single-pass membrane protein</topology>
    </subcellularLocation>
</comment>
<dbReference type="FunCoup" id="R7TCA5">
    <property type="interactions" value="69"/>
</dbReference>
<dbReference type="Proteomes" id="UP000014760">
    <property type="component" value="Unassembled WGS sequence"/>
</dbReference>
<evidence type="ECO:0000259" key="8">
    <source>
        <dbReference type="PROSITE" id="PS50835"/>
    </source>
</evidence>
<dbReference type="PROSITE" id="PS50835">
    <property type="entry name" value="IG_LIKE"/>
    <property type="match status" value="5"/>
</dbReference>
<keyword evidence="3" id="KW-0325">Glycoprotein</keyword>
<feature type="domain" description="Fibronectin type-III" evidence="9">
    <location>
        <begin position="547"/>
        <end position="644"/>
    </location>
</feature>
<dbReference type="SUPFAM" id="SSF49265">
    <property type="entry name" value="Fibronectin type III"/>
    <property type="match status" value="1"/>
</dbReference>
<dbReference type="EMBL" id="KB310544">
    <property type="protein sequence ID" value="ELT91319.1"/>
    <property type="molecule type" value="Genomic_DNA"/>
</dbReference>
<dbReference type="InterPro" id="IPR007110">
    <property type="entry name" value="Ig-like_dom"/>
</dbReference>
<dbReference type="GO" id="GO:0004672">
    <property type="term" value="F:protein kinase activity"/>
    <property type="evidence" value="ECO:0007669"/>
    <property type="project" value="InterPro"/>
</dbReference>
<dbReference type="CDD" id="cd00096">
    <property type="entry name" value="Ig"/>
    <property type="match status" value="2"/>
</dbReference>
<evidence type="ECO:0000313" key="12">
    <source>
        <dbReference type="Proteomes" id="UP000014760"/>
    </source>
</evidence>
<dbReference type="STRING" id="283909.R7TCA5"/>
<keyword evidence="4" id="KW-0393">Immunoglobulin domain</keyword>
<dbReference type="PROSITE" id="PS50853">
    <property type="entry name" value="FN3"/>
    <property type="match status" value="1"/>
</dbReference>
<feature type="domain" description="Ig-like" evidence="8">
    <location>
        <begin position="270"/>
        <end position="355"/>
    </location>
</feature>
<dbReference type="InterPro" id="IPR003961">
    <property type="entry name" value="FN3_dom"/>
</dbReference>
<dbReference type="CDD" id="cd00063">
    <property type="entry name" value="FN3"/>
    <property type="match status" value="1"/>
</dbReference>
<dbReference type="HOGENOM" id="CLU_010350_0_0_1"/>
<dbReference type="GO" id="GO:0016020">
    <property type="term" value="C:membrane"/>
    <property type="evidence" value="ECO:0007669"/>
    <property type="project" value="UniProtKB-SubCell"/>
</dbReference>
<dbReference type="InterPro" id="IPR011009">
    <property type="entry name" value="Kinase-like_dom_sf"/>
</dbReference>
<feature type="domain" description="Protein kinase" evidence="7">
    <location>
        <begin position="847"/>
        <end position="1135"/>
    </location>
</feature>
<dbReference type="EnsemblMetazoa" id="CapteT227099">
    <property type="protein sequence ID" value="CapteP227099"/>
    <property type="gene ID" value="CapteG227099"/>
</dbReference>
<dbReference type="OrthoDB" id="6158319at2759"/>
<dbReference type="InterPro" id="IPR036179">
    <property type="entry name" value="Ig-like_dom_sf"/>
</dbReference>
<dbReference type="PANTHER" id="PTHR46013:SF7">
    <property type="entry name" value="IG-LIKE DOMAIN-CONTAINING PROTEIN"/>
    <property type="match status" value="1"/>
</dbReference>
<dbReference type="SUPFAM" id="SSF56112">
    <property type="entry name" value="Protein kinase-like (PK-like)"/>
    <property type="match status" value="1"/>
</dbReference>
<dbReference type="GO" id="GO:0005524">
    <property type="term" value="F:ATP binding"/>
    <property type="evidence" value="ECO:0007669"/>
    <property type="project" value="InterPro"/>
</dbReference>
<dbReference type="InterPro" id="IPR013783">
    <property type="entry name" value="Ig-like_fold"/>
</dbReference>
<dbReference type="InterPro" id="IPR001245">
    <property type="entry name" value="Ser-Thr/Tyr_kinase_cat_dom"/>
</dbReference>
<dbReference type="EMBL" id="AMQN01013846">
    <property type="status" value="NOT_ANNOTATED_CDS"/>
    <property type="molecule type" value="Genomic_DNA"/>
</dbReference>
<evidence type="ECO:0000256" key="5">
    <source>
        <dbReference type="SAM" id="Phobius"/>
    </source>
</evidence>
<evidence type="ECO:0000256" key="6">
    <source>
        <dbReference type="SAM" id="SignalP"/>
    </source>
</evidence>
<dbReference type="EMBL" id="AMQN01013845">
    <property type="status" value="NOT_ANNOTATED_CDS"/>
    <property type="molecule type" value="Genomic_DNA"/>
</dbReference>
<evidence type="ECO:0000256" key="1">
    <source>
        <dbReference type="ARBA" id="ARBA00004167"/>
    </source>
</evidence>
<feature type="chain" id="PRO_5008786869" description="Receptor protein-tyrosine kinase" evidence="6">
    <location>
        <begin position="21"/>
        <end position="1137"/>
    </location>
</feature>
<evidence type="ECO:0000313" key="10">
    <source>
        <dbReference type="EMBL" id="ELT91319.1"/>
    </source>
</evidence>
<comment type="similarity">
    <text evidence="2">Belongs to the protein kinase superfamily. CAMK Ser/Thr protein kinase family.</text>
</comment>
<dbReference type="Gene3D" id="1.10.510.10">
    <property type="entry name" value="Transferase(Phosphotransferase) domain 1"/>
    <property type="match status" value="1"/>
</dbReference>
<feature type="domain" description="Ig-like" evidence="8">
    <location>
        <begin position="75"/>
        <end position="156"/>
    </location>
</feature>
<reference evidence="10 12" key="2">
    <citation type="journal article" date="2013" name="Nature">
        <title>Insights into bilaterian evolution from three spiralian genomes.</title>
        <authorList>
            <person name="Simakov O."/>
            <person name="Marletaz F."/>
            <person name="Cho S.J."/>
            <person name="Edsinger-Gonzales E."/>
            <person name="Havlak P."/>
            <person name="Hellsten U."/>
            <person name="Kuo D.H."/>
            <person name="Larsson T."/>
            <person name="Lv J."/>
            <person name="Arendt D."/>
            <person name="Savage R."/>
            <person name="Osoegawa K."/>
            <person name="de Jong P."/>
            <person name="Grimwood J."/>
            <person name="Chapman J.A."/>
            <person name="Shapiro H."/>
            <person name="Aerts A."/>
            <person name="Otillar R.P."/>
            <person name="Terry A.Y."/>
            <person name="Boore J.L."/>
            <person name="Grigoriev I.V."/>
            <person name="Lindberg D.R."/>
            <person name="Seaver E.C."/>
            <person name="Weisblat D.A."/>
            <person name="Putnam N.H."/>
            <person name="Rokhsar D.S."/>
        </authorList>
    </citation>
    <scope>NUCLEOTIDE SEQUENCE</scope>
    <source>
        <strain evidence="10 12">I ESC-2004</strain>
    </source>
</reference>
<keyword evidence="12" id="KW-1185">Reference proteome</keyword>
<dbReference type="OMA" id="YIIVVEL"/>
<dbReference type="PROSITE" id="PS50011">
    <property type="entry name" value="PROTEIN_KINASE_DOM"/>
    <property type="match status" value="1"/>
</dbReference>
<evidence type="ECO:0000259" key="7">
    <source>
        <dbReference type="PROSITE" id="PS50011"/>
    </source>
</evidence>
<evidence type="ECO:0000256" key="2">
    <source>
        <dbReference type="ARBA" id="ARBA00006692"/>
    </source>
</evidence>
<keyword evidence="5" id="KW-0472">Membrane</keyword>
<feature type="domain" description="Ig-like" evidence="8">
    <location>
        <begin position="161"/>
        <end position="263"/>
    </location>
</feature>
<evidence type="ECO:0000259" key="9">
    <source>
        <dbReference type="PROSITE" id="PS50853"/>
    </source>
</evidence>
<dbReference type="SUPFAM" id="SSF48726">
    <property type="entry name" value="Immunoglobulin"/>
    <property type="match status" value="4"/>
</dbReference>
<dbReference type="PIRSF" id="PIRSF000615">
    <property type="entry name" value="TyrPK_CSF1-R"/>
    <property type="match status" value="1"/>
</dbReference>
<dbReference type="SMART" id="SM00409">
    <property type="entry name" value="IG"/>
    <property type="match status" value="4"/>
</dbReference>
<keyword evidence="5" id="KW-0812">Transmembrane</keyword>
<name>R7TCA5_CAPTE</name>
<proteinExistence type="inferred from homology"/>
<reference evidence="11" key="3">
    <citation type="submission" date="2015-06" db="UniProtKB">
        <authorList>
            <consortium name="EnsemblMetazoa"/>
        </authorList>
    </citation>
    <scope>IDENTIFICATION</scope>
</reference>
<dbReference type="PANTHER" id="PTHR46013">
    <property type="entry name" value="VASCULAR CELL ADHESION MOLECULE 1"/>
    <property type="match status" value="1"/>
</dbReference>
<dbReference type="SMART" id="SM00408">
    <property type="entry name" value="IGc2"/>
    <property type="match status" value="4"/>
</dbReference>
<dbReference type="Gene3D" id="2.60.40.10">
    <property type="entry name" value="Immunoglobulins"/>
    <property type="match status" value="6"/>
</dbReference>
<dbReference type="AlphaFoldDB" id="R7TCA5"/>
<evidence type="ECO:0000256" key="4">
    <source>
        <dbReference type="ARBA" id="ARBA00023319"/>
    </source>
</evidence>
<evidence type="ECO:0000313" key="11">
    <source>
        <dbReference type="EnsemblMetazoa" id="CapteP227099"/>
    </source>
</evidence>
<accession>R7TCA5</accession>
<feature type="signal peptide" evidence="6">
    <location>
        <begin position="1"/>
        <end position="20"/>
    </location>
</feature>
<dbReference type="Pfam" id="PF13927">
    <property type="entry name" value="Ig_3"/>
    <property type="match status" value="1"/>
</dbReference>
<evidence type="ECO:0008006" key="13">
    <source>
        <dbReference type="Google" id="ProtNLM"/>
    </source>
</evidence>
<dbReference type="InterPro" id="IPR003599">
    <property type="entry name" value="Ig_sub"/>
</dbReference>
<dbReference type="Pfam" id="PF13895">
    <property type="entry name" value="Ig_2"/>
    <property type="match status" value="1"/>
</dbReference>
<evidence type="ECO:0000256" key="3">
    <source>
        <dbReference type="ARBA" id="ARBA00023180"/>
    </source>
</evidence>
<dbReference type="Pfam" id="PF07714">
    <property type="entry name" value="PK_Tyr_Ser-Thr"/>
    <property type="match status" value="1"/>
</dbReference>
<feature type="domain" description="Ig-like" evidence="8">
    <location>
        <begin position="360"/>
        <end position="445"/>
    </location>
</feature>
<dbReference type="InterPro" id="IPR000719">
    <property type="entry name" value="Prot_kinase_dom"/>
</dbReference>
<dbReference type="InterPro" id="IPR036116">
    <property type="entry name" value="FN3_sf"/>
</dbReference>
<feature type="domain" description="Ig-like" evidence="8">
    <location>
        <begin position="452"/>
        <end position="530"/>
    </location>
</feature>
<feature type="transmembrane region" description="Helical" evidence="5">
    <location>
        <begin position="738"/>
        <end position="762"/>
    </location>
</feature>
<organism evidence="10">
    <name type="scientific">Capitella teleta</name>
    <name type="common">Polychaete worm</name>
    <dbReference type="NCBI Taxonomy" id="283909"/>
    <lineage>
        <taxon>Eukaryota</taxon>
        <taxon>Metazoa</taxon>
        <taxon>Spiralia</taxon>
        <taxon>Lophotrochozoa</taxon>
        <taxon>Annelida</taxon>
        <taxon>Polychaeta</taxon>
        <taxon>Sedentaria</taxon>
        <taxon>Scolecida</taxon>
        <taxon>Capitellidae</taxon>
        <taxon>Capitella</taxon>
    </lineage>
</organism>
<keyword evidence="5" id="KW-1133">Transmembrane helix</keyword>